<evidence type="ECO:0008006" key="3">
    <source>
        <dbReference type="Google" id="ProtNLM"/>
    </source>
</evidence>
<dbReference type="SUPFAM" id="SSF54277">
    <property type="entry name" value="CAD &amp; PB1 domains"/>
    <property type="match status" value="1"/>
</dbReference>
<comment type="caution">
    <text evidence="1">The sequence shown here is derived from an EMBL/GenBank/DDBJ whole genome shotgun (WGS) entry which is preliminary data.</text>
</comment>
<name>A0AAD5JUJ9_9FUNG</name>
<dbReference type="AlphaFoldDB" id="A0AAD5JUJ9"/>
<dbReference type="CDD" id="cd05992">
    <property type="entry name" value="PB1"/>
    <property type="match status" value="1"/>
</dbReference>
<sequence length="178" mass="20361">MAHARVDDVDIKTIHCGTGIFDQSLCYNQDDDNEKQMLKIEEKYKIPPEAFTISYQDHEGERFSLETDDDLTCAFNRREKPVRQHGSTSSDVHHRSVYFLRVFVEPHILPGVKQQHQLDLNVSNNVTVATRTSNEKLQHPPSSYIQGTTQHDQLLNMYINSMAMQDNNVKKTDDVAGG</sequence>
<reference evidence="1" key="2">
    <citation type="submission" date="2023-02" db="EMBL/GenBank/DDBJ databases">
        <authorList>
            <consortium name="DOE Joint Genome Institute"/>
            <person name="Mondo S.J."/>
            <person name="Chang Y."/>
            <person name="Wang Y."/>
            <person name="Ahrendt S."/>
            <person name="Andreopoulos W."/>
            <person name="Barry K."/>
            <person name="Beard J."/>
            <person name="Benny G.L."/>
            <person name="Blankenship S."/>
            <person name="Bonito G."/>
            <person name="Cuomo C."/>
            <person name="Desiro A."/>
            <person name="Gervers K.A."/>
            <person name="Hundley H."/>
            <person name="Kuo A."/>
            <person name="LaButti K."/>
            <person name="Lang B.F."/>
            <person name="Lipzen A."/>
            <person name="O'Donnell K."/>
            <person name="Pangilinan J."/>
            <person name="Reynolds N."/>
            <person name="Sandor L."/>
            <person name="Smith M.W."/>
            <person name="Tsang A."/>
            <person name="Grigoriev I.V."/>
            <person name="Stajich J.E."/>
            <person name="Spatafora J.W."/>
        </authorList>
    </citation>
    <scope>NUCLEOTIDE SEQUENCE</scope>
    <source>
        <strain evidence="1">RSA 2281</strain>
    </source>
</reference>
<dbReference type="EMBL" id="JAIXMP010000023">
    <property type="protein sequence ID" value="KAI9255151.1"/>
    <property type="molecule type" value="Genomic_DNA"/>
</dbReference>
<evidence type="ECO:0000313" key="1">
    <source>
        <dbReference type="EMBL" id="KAI9255151.1"/>
    </source>
</evidence>
<gene>
    <name evidence="1" type="ORF">BDA99DRAFT_540065</name>
</gene>
<evidence type="ECO:0000313" key="2">
    <source>
        <dbReference type="Proteomes" id="UP001209540"/>
    </source>
</evidence>
<organism evidence="1 2">
    <name type="scientific">Phascolomyces articulosus</name>
    <dbReference type="NCBI Taxonomy" id="60185"/>
    <lineage>
        <taxon>Eukaryota</taxon>
        <taxon>Fungi</taxon>
        <taxon>Fungi incertae sedis</taxon>
        <taxon>Mucoromycota</taxon>
        <taxon>Mucoromycotina</taxon>
        <taxon>Mucoromycetes</taxon>
        <taxon>Mucorales</taxon>
        <taxon>Lichtheimiaceae</taxon>
        <taxon>Phascolomyces</taxon>
    </lineage>
</organism>
<reference evidence="1" key="1">
    <citation type="journal article" date="2022" name="IScience">
        <title>Evolution of zygomycete secretomes and the origins of terrestrial fungal ecologies.</title>
        <authorList>
            <person name="Chang Y."/>
            <person name="Wang Y."/>
            <person name="Mondo S."/>
            <person name="Ahrendt S."/>
            <person name="Andreopoulos W."/>
            <person name="Barry K."/>
            <person name="Beard J."/>
            <person name="Benny G.L."/>
            <person name="Blankenship S."/>
            <person name="Bonito G."/>
            <person name="Cuomo C."/>
            <person name="Desiro A."/>
            <person name="Gervers K.A."/>
            <person name="Hundley H."/>
            <person name="Kuo A."/>
            <person name="LaButti K."/>
            <person name="Lang B.F."/>
            <person name="Lipzen A."/>
            <person name="O'Donnell K."/>
            <person name="Pangilinan J."/>
            <person name="Reynolds N."/>
            <person name="Sandor L."/>
            <person name="Smith M.E."/>
            <person name="Tsang A."/>
            <person name="Grigoriev I.V."/>
            <person name="Stajich J.E."/>
            <person name="Spatafora J.W."/>
        </authorList>
    </citation>
    <scope>NUCLEOTIDE SEQUENCE</scope>
    <source>
        <strain evidence="1">RSA 2281</strain>
    </source>
</reference>
<accession>A0AAD5JUJ9</accession>
<dbReference type="Proteomes" id="UP001209540">
    <property type="component" value="Unassembled WGS sequence"/>
</dbReference>
<protein>
    <recommendedName>
        <fullName evidence="3">PB1 domain-containing protein</fullName>
    </recommendedName>
</protein>
<dbReference type="Gene3D" id="3.10.20.90">
    <property type="entry name" value="Phosphatidylinositol 3-kinase Catalytic Subunit, Chain A, domain 1"/>
    <property type="match status" value="1"/>
</dbReference>
<keyword evidence="2" id="KW-1185">Reference proteome</keyword>
<proteinExistence type="predicted"/>